<organism evidence="1">
    <name type="scientific">Pectinophora gossypiella</name>
    <name type="common">Cotton pink bollworm</name>
    <name type="synonym">Depressaria gossypiella</name>
    <dbReference type="NCBI Taxonomy" id="13191"/>
    <lineage>
        <taxon>Eukaryota</taxon>
        <taxon>Metazoa</taxon>
        <taxon>Ecdysozoa</taxon>
        <taxon>Arthropoda</taxon>
        <taxon>Hexapoda</taxon>
        <taxon>Insecta</taxon>
        <taxon>Pterygota</taxon>
        <taxon>Neoptera</taxon>
        <taxon>Endopterygota</taxon>
        <taxon>Lepidoptera</taxon>
        <taxon>Glossata</taxon>
        <taxon>Ditrysia</taxon>
        <taxon>Gelechioidea</taxon>
        <taxon>Gelechiidae</taxon>
        <taxon>Apatetrinae</taxon>
        <taxon>Pectinophora</taxon>
    </lineage>
</organism>
<gene>
    <name evidence="1" type="ORF">g.16581</name>
</gene>
<sequence>KIGEIVLIPKTLCFLLKMRYTDKLITNNVMRLRIACQRCYSDILPSSEVRIIKQNNTETVVNLKDTKLPEKESENVSKEFRVNEVNIQMISRNIYDQLFKTPSPPVDPKLIKSCQN</sequence>
<reference evidence="1" key="1">
    <citation type="submission" date="2015-09" db="EMBL/GenBank/DDBJ databases">
        <title>De novo assembly of Pectinophora gossypiella (Pink Bollworm) gut transcriptome.</title>
        <authorList>
            <person name="Tassone E.E."/>
        </authorList>
    </citation>
    <scope>NUCLEOTIDE SEQUENCE</scope>
</reference>
<protein>
    <submittedName>
        <fullName evidence="1">Uncharacterized protein</fullName>
    </submittedName>
</protein>
<proteinExistence type="predicted"/>
<feature type="non-terminal residue" evidence="1">
    <location>
        <position position="1"/>
    </location>
</feature>
<name>A0A1E1WB54_PECGO</name>
<accession>A0A1E1WB54</accession>
<feature type="non-terminal residue" evidence="1">
    <location>
        <position position="116"/>
    </location>
</feature>
<dbReference type="OrthoDB" id="5588663at2759"/>
<evidence type="ECO:0000313" key="1">
    <source>
        <dbReference type="EMBL" id="JAT84175.1"/>
    </source>
</evidence>
<dbReference type="AlphaFoldDB" id="A0A1E1WB54"/>
<dbReference type="EMBL" id="GDQN01006879">
    <property type="protein sequence ID" value="JAT84175.1"/>
    <property type="molecule type" value="Transcribed_RNA"/>
</dbReference>